<feature type="compositionally biased region" description="Basic residues" evidence="1">
    <location>
        <begin position="51"/>
        <end position="89"/>
    </location>
</feature>
<name>A0A6C0ERM4_9ZZZZ</name>
<accession>A0A6C0ERM4</accession>
<dbReference type="AlphaFoldDB" id="A0A6C0ERM4"/>
<feature type="region of interest" description="Disordered" evidence="1">
    <location>
        <begin position="15"/>
        <end position="89"/>
    </location>
</feature>
<protein>
    <submittedName>
        <fullName evidence="2">Uncharacterized protein</fullName>
    </submittedName>
</protein>
<evidence type="ECO:0000313" key="2">
    <source>
        <dbReference type="EMBL" id="QHT31183.1"/>
    </source>
</evidence>
<feature type="compositionally biased region" description="Polar residues" evidence="1">
    <location>
        <begin position="39"/>
        <end position="48"/>
    </location>
</feature>
<reference evidence="2" key="1">
    <citation type="journal article" date="2020" name="Nature">
        <title>Giant virus diversity and host interactions through global metagenomics.</title>
        <authorList>
            <person name="Schulz F."/>
            <person name="Roux S."/>
            <person name="Paez-Espino D."/>
            <person name="Jungbluth S."/>
            <person name="Walsh D.A."/>
            <person name="Denef V.J."/>
            <person name="McMahon K.D."/>
            <person name="Konstantinidis K.T."/>
            <person name="Eloe-Fadrosh E.A."/>
            <person name="Kyrpides N.C."/>
            <person name="Woyke T."/>
        </authorList>
    </citation>
    <scope>NUCLEOTIDE SEQUENCE</scope>
    <source>
        <strain evidence="2">GVMAG-M-3300009155-2</strain>
    </source>
</reference>
<dbReference type="EMBL" id="MN738916">
    <property type="protein sequence ID" value="QHT31183.1"/>
    <property type="molecule type" value="Genomic_DNA"/>
</dbReference>
<proteinExistence type="predicted"/>
<organism evidence="2">
    <name type="scientific">viral metagenome</name>
    <dbReference type="NCBI Taxonomy" id="1070528"/>
    <lineage>
        <taxon>unclassified sequences</taxon>
        <taxon>metagenomes</taxon>
        <taxon>organismal metagenomes</taxon>
    </lineage>
</organism>
<sequence>MTVWTDFVSKVLEEGRETDPDYSFKQALQDASKRKSEMGSVSSNNTAMGTKKTKKGIKKSKKAPKKSNKGSKKARKGSKKGGTRKHKKH</sequence>
<evidence type="ECO:0000256" key="1">
    <source>
        <dbReference type="SAM" id="MobiDB-lite"/>
    </source>
</evidence>